<feature type="transmembrane region" description="Helical" evidence="9">
    <location>
        <begin position="565"/>
        <end position="587"/>
    </location>
</feature>
<feature type="transmembrane region" description="Helical" evidence="9">
    <location>
        <begin position="456"/>
        <end position="481"/>
    </location>
</feature>
<organism evidence="10 11">
    <name type="scientific">Brevibacterium aurantiacum</name>
    <dbReference type="NCBI Taxonomy" id="273384"/>
    <lineage>
        <taxon>Bacteria</taxon>
        <taxon>Bacillati</taxon>
        <taxon>Actinomycetota</taxon>
        <taxon>Actinomycetes</taxon>
        <taxon>Micrococcales</taxon>
        <taxon>Brevibacteriaceae</taxon>
        <taxon>Brevibacterium</taxon>
    </lineage>
</organism>
<proteinExistence type="inferred from homology"/>
<reference evidence="10 11" key="1">
    <citation type="submission" date="2019-07" db="EMBL/GenBank/DDBJ databases">
        <title>Draft genome sequence of Brevibacterium aurantiacum XU54 isolated from Xinjiang China.</title>
        <authorList>
            <person name="Xu X."/>
        </authorList>
    </citation>
    <scope>NUCLEOTIDE SEQUENCE [LARGE SCALE GENOMIC DNA]</scope>
    <source>
        <strain evidence="10 11">XU54</strain>
    </source>
</reference>
<evidence type="ECO:0000256" key="7">
    <source>
        <dbReference type="ARBA" id="ARBA00023136"/>
    </source>
</evidence>
<dbReference type="InterPro" id="IPR018093">
    <property type="entry name" value="BCCT_CS"/>
</dbReference>
<feature type="transmembrane region" description="Helical" evidence="9">
    <location>
        <begin position="296"/>
        <end position="318"/>
    </location>
</feature>
<evidence type="ECO:0000256" key="4">
    <source>
        <dbReference type="ARBA" id="ARBA00022475"/>
    </source>
</evidence>
<comment type="subcellular location">
    <subcellularLocation>
        <location evidence="1">Cell membrane</location>
        <topology evidence="1">Multi-pass membrane protein</topology>
    </subcellularLocation>
</comment>
<evidence type="ECO:0000256" key="3">
    <source>
        <dbReference type="ARBA" id="ARBA00022448"/>
    </source>
</evidence>
<dbReference type="GO" id="GO:0022857">
    <property type="term" value="F:transmembrane transporter activity"/>
    <property type="evidence" value="ECO:0007669"/>
    <property type="project" value="InterPro"/>
</dbReference>
<feature type="region of interest" description="Disordered" evidence="8">
    <location>
        <begin position="669"/>
        <end position="695"/>
    </location>
</feature>
<accession>A0A556CF40</accession>
<feature type="transmembrane region" description="Helical" evidence="9">
    <location>
        <begin position="523"/>
        <end position="544"/>
    </location>
</feature>
<keyword evidence="4" id="KW-1003">Cell membrane</keyword>
<keyword evidence="3" id="KW-0813">Transport</keyword>
<dbReference type="NCBIfam" id="TIGR00842">
    <property type="entry name" value="bcct"/>
    <property type="match status" value="1"/>
</dbReference>
<feature type="transmembrane region" description="Helical" evidence="9">
    <location>
        <begin position="599"/>
        <end position="619"/>
    </location>
</feature>
<keyword evidence="11" id="KW-1185">Reference proteome</keyword>
<evidence type="ECO:0000256" key="2">
    <source>
        <dbReference type="ARBA" id="ARBA00005658"/>
    </source>
</evidence>
<dbReference type="Pfam" id="PF02028">
    <property type="entry name" value="BCCT"/>
    <property type="match status" value="1"/>
</dbReference>
<dbReference type="PANTHER" id="PTHR30047">
    <property type="entry name" value="HIGH-AFFINITY CHOLINE TRANSPORT PROTEIN-RELATED"/>
    <property type="match status" value="1"/>
</dbReference>
<feature type="transmembrane region" description="Helical" evidence="9">
    <location>
        <begin position="338"/>
        <end position="357"/>
    </location>
</feature>
<comment type="similarity">
    <text evidence="2">Belongs to the BCCT transporter (TC 2.A.15) family.</text>
</comment>
<feature type="transmembrane region" description="Helical" evidence="9">
    <location>
        <begin position="195"/>
        <end position="214"/>
    </location>
</feature>
<keyword evidence="6 9" id="KW-1133">Transmembrane helix</keyword>
<comment type="caution">
    <text evidence="10">The sequence shown here is derived from an EMBL/GenBank/DDBJ whole genome shotgun (WGS) entry which is preliminary data.</text>
</comment>
<dbReference type="InterPro" id="IPR000060">
    <property type="entry name" value="BCCT_transptr"/>
</dbReference>
<dbReference type="Proteomes" id="UP000316406">
    <property type="component" value="Unassembled WGS sequence"/>
</dbReference>
<dbReference type="OrthoDB" id="9775735at2"/>
<evidence type="ECO:0000256" key="6">
    <source>
        <dbReference type="ARBA" id="ARBA00022989"/>
    </source>
</evidence>
<feature type="transmembrane region" description="Helical" evidence="9">
    <location>
        <begin position="426"/>
        <end position="444"/>
    </location>
</feature>
<evidence type="ECO:0000313" key="10">
    <source>
        <dbReference type="EMBL" id="TSI16042.1"/>
    </source>
</evidence>
<keyword evidence="7 9" id="KW-0472">Membrane</keyword>
<gene>
    <name evidence="10" type="ORF">FO013_10405</name>
</gene>
<feature type="transmembrane region" description="Helical" evidence="9">
    <location>
        <begin position="154"/>
        <end position="174"/>
    </location>
</feature>
<dbReference type="EMBL" id="VLTK01000005">
    <property type="protein sequence ID" value="TSI16042.1"/>
    <property type="molecule type" value="Genomic_DNA"/>
</dbReference>
<feature type="transmembrane region" description="Helical" evidence="9">
    <location>
        <begin position="369"/>
        <end position="392"/>
    </location>
</feature>
<dbReference type="AlphaFoldDB" id="A0A556CF40"/>
<feature type="compositionally biased region" description="Basic and acidic residues" evidence="8">
    <location>
        <begin position="685"/>
        <end position="695"/>
    </location>
</feature>
<evidence type="ECO:0000256" key="8">
    <source>
        <dbReference type="SAM" id="MobiDB-lite"/>
    </source>
</evidence>
<evidence type="ECO:0000313" key="11">
    <source>
        <dbReference type="Proteomes" id="UP000316406"/>
    </source>
</evidence>
<dbReference type="PROSITE" id="PS01303">
    <property type="entry name" value="BCCT"/>
    <property type="match status" value="1"/>
</dbReference>
<protein>
    <submittedName>
        <fullName evidence="10">BCCT family transporter</fullName>
    </submittedName>
</protein>
<evidence type="ECO:0000256" key="5">
    <source>
        <dbReference type="ARBA" id="ARBA00022692"/>
    </source>
</evidence>
<keyword evidence="5 9" id="KW-0812">Transmembrane</keyword>
<name>A0A556CF40_BREAU</name>
<sequence>MSEVGAADSGSEFCLNSEDFSTHLMGIRRNGSILDPAFPTACLCPVLTPSCRLRITMQYLNRKERRSRPPAGSLRPTYSASIPMSSDNTKTQELIEHLKNPTTKLRPFKREGLDKMVFFTAGILAVAFVAWGFISPDSLGTVAGTLLTGVMDNFGWLFVIAATIFTIFVIVVALKKFGRIPLGKDDETPEFKTSSWIAMMFATGMGIGLVFSAVGEPLFFYMSPPPATVDGSSAEAMGTSMGTTLFHWTLYPWAMYAIVGLGIAYGSFRLGRSQLFSSMFTSLFGERAVNGVGGKVINVMAILATLFGSACSLGLGAIQIGGGIESAGLMSTVTSPVLVIIIAILTAAFVASAVSGVEKGIQWLSNINMVLALIVALIVFIGGPTLFILNVIPSSIGSFIQDLPQMASRTAANGPDVNGWLSSWTVFYWAWWVSWSPFVGLFIARISRGRTVRQFVTGVLIVPSVVSTIWFAVFGGGAIGIQERAERGEGTVKALAKIVDGEPDINMDTILFDLLGALPLPNLIAIILMIVTVILIAIFFVTGADSASIVMGTLSANGVQEPGKGLVIFWGTATGAVAAVMLLAGGSDPAEALEGLKNVTIVSALPFVLVMLLLCVALWRDLSRDPLIIQGQLASHILEQSVATAVDEHNGEVFGLETSELPADVIAADNEDAESGSSELSDLNDADHEHGDTIR</sequence>
<dbReference type="GO" id="GO:0005886">
    <property type="term" value="C:plasma membrane"/>
    <property type="evidence" value="ECO:0007669"/>
    <property type="project" value="UniProtKB-SubCell"/>
</dbReference>
<feature type="transmembrane region" description="Helical" evidence="9">
    <location>
        <begin position="250"/>
        <end position="268"/>
    </location>
</feature>
<evidence type="ECO:0000256" key="9">
    <source>
        <dbReference type="SAM" id="Phobius"/>
    </source>
</evidence>
<dbReference type="PANTHER" id="PTHR30047:SF7">
    <property type="entry name" value="HIGH-AFFINITY CHOLINE TRANSPORT PROTEIN"/>
    <property type="match status" value="1"/>
</dbReference>
<feature type="transmembrane region" description="Helical" evidence="9">
    <location>
        <begin position="116"/>
        <end position="134"/>
    </location>
</feature>
<evidence type="ECO:0000256" key="1">
    <source>
        <dbReference type="ARBA" id="ARBA00004651"/>
    </source>
</evidence>